<accession>Q8GN72</accession>
<reference evidence="1 2" key="1">
    <citation type="journal article" date="2006" name="Appl. Environ. Microbiol.">
        <title>Sequence analysis of two cryptic plasmids from Bifidobacterium longum DJO10A and construction of a shuttle cloning vector.</title>
        <authorList>
            <person name="Lee J.H."/>
            <person name="O'Sullivan D.J."/>
        </authorList>
    </citation>
    <scope>NUCLEOTIDE SEQUENCE [LARGE SCALE GENOMIC DNA]</scope>
    <source>
        <strain evidence="1 2">DJO10A</strain>
        <plasmid evidence="2">pDOJH10L</plasmid>
    </source>
</reference>
<dbReference type="RefSeq" id="WP_011067897.1">
    <property type="nucleotide sequence ID" value="NC_004252.1"/>
</dbReference>
<keyword evidence="1" id="KW-0614">Plasmid</keyword>
<dbReference type="KEGG" id="blj:BLD_p0005"/>
<dbReference type="HOGENOM" id="CLU_051492_1_0_11"/>
<evidence type="ECO:0000313" key="2">
    <source>
        <dbReference type="Proteomes" id="UP000002419"/>
    </source>
</evidence>
<dbReference type="Proteomes" id="UP000002419">
    <property type="component" value="Plasmid pDOJH10L"/>
</dbReference>
<geneLocation type="plasmid" evidence="1 2">
    <name>pDOJH10L</name>
</geneLocation>
<dbReference type="AlphaFoldDB" id="Q8GN72"/>
<evidence type="ECO:0000313" key="1">
    <source>
        <dbReference type="EMBL" id="AAN15154.1"/>
    </source>
</evidence>
<sequence>MITLSNSKELDVPGEPFGTTAFISYIMSQVSLPYRRQTAKEIVRQRGNLVVKYVATGKALPYGKYPRLMEMYACTMIKRGDPSFHTDTRILDLGSSFRDFLKMLNVPVGGRQLRTIKPQLENYFATAIAISNNTSRETEMAGFTIATKVHIEWLDDKAPIGRGVAHNWVRFSQEYIDYLKDKPVPVDLPTVAKLSSPMALDIYWWLTKRYYKMHDRVDITWKQLYDQFGSDSEMKKFKQNFKKAVDSVLAVYPQARITCGRNYVTLWPSEVSVPTVSQVRRVEKSAEQRREAEEGHWTSVAGYGDVFTTTELFDVTAARDHFDGTVDAGECRFCRYDARNREHHARNAGTLF</sequence>
<organism evidence="1 2">
    <name type="scientific">Bifidobacterium longum (strain DJO10A)</name>
    <dbReference type="NCBI Taxonomy" id="205913"/>
    <lineage>
        <taxon>Bacteria</taxon>
        <taxon>Bacillati</taxon>
        <taxon>Actinomycetota</taxon>
        <taxon>Actinomycetes</taxon>
        <taxon>Bifidobacteriales</taxon>
        <taxon>Bifidobacteriaceae</taxon>
        <taxon>Bifidobacterium</taxon>
    </lineage>
</organism>
<gene>
    <name evidence="1" type="primary">rep</name>
    <name evidence="1" type="ordered locus">BLD_p0005</name>
</gene>
<dbReference type="EMBL" id="AF538868">
    <property type="protein sequence ID" value="AAN15154.1"/>
    <property type="molecule type" value="Genomic_DNA"/>
</dbReference>
<proteinExistence type="predicted"/>
<dbReference type="Pfam" id="PF04796">
    <property type="entry name" value="RepA_C"/>
    <property type="match status" value="1"/>
</dbReference>
<name>Q8GN72_BIFLD</name>
<dbReference type="InterPro" id="IPR006881">
    <property type="entry name" value="RepA_C"/>
</dbReference>
<protein>
    <submittedName>
        <fullName evidence="1">Replicase</fullName>
    </submittedName>
</protein>